<reference evidence="9 10" key="1">
    <citation type="journal article" date="2004" name="Science">
        <title>The Ashbya gossypii genome as a tool for mapping the ancient Saccharomyces cerevisiae genome.</title>
        <authorList>
            <person name="Dietrich F.S."/>
            <person name="Voegeli S."/>
            <person name="Brachat S."/>
            <person name="Lerch A."/>
            <person name="Gates K."/>
            <person name="Steiner S."/>
            <person name="Mohr C."/>
            <person name="Pohlmann R."/>
            <person name="Luedi P."/>
            <person name="Choi S."/>
            <person name="Wing R.A."/>
            <person name="Flavier A."/>
            <person name="Gaffney T.D."/>
            <person name="Philippsen P."/>
        </authorList>
    </citation>
    <scope>NUCLEOTIDE SEQUENCE [LARGE SCALE GENOMIC DNA]</scope>
    <source>
        <strain evidence="10">ATCC 10895 / CBS 109.51 / FGSC 9923 / NRRL Y-1056</strain>
    </source>
</reference>
<dbReference type="Proteomes" id="UP000000591">
    <property type="component" value="Chromosome VI"/>
</dbReference>
<feature type="region of interest" description="Disordered" evidence="7">
    <location>
        <begin position="243"/>
        <end position="324"/>
    </location>
</feature>
<dbReference type="Gene3D" id="3.30.50.10">
    <property type="entry name" value="Erythroid Transcription Factor GATA-1, subunit A"/>
    <property type="match status" value="1"/>
</dbReference>
<feature type="compositionally biased region" description="Polar residues" evidence="7">
    <location>
        <begin position="554"/>
        <end position="572"/>
    </location>
</feature>
<feature type="region of interest" description="Disordered" evidence="7">
    <location>
        <begin position="754"/>
        <end position="792"/>
    </location>
</feature>
<dbReference type="InterPro" id="IPR013088">
    <property type="entry name" value="Znf_NHR/GATA"/>
</dbReference>
<dbReference type="SUPFAM" id="SSF57716">
    <property type="entry name" value="Glucocorticoid receptor-like (DNA-binding domain)"/>
    <property type="match status" value="1"/>
</dbReference>
<evidence type="ECO:0000313" key="9">
    <source>
        <dbReference type="EMBL" id="AAS53608.2"/>
    </source>
</evidence>
<keyword evidence="3 6" id="KW-0863">Zinc-finger</keyword>
<dbReference type="eggNOG" id="KOG1601">
    <property type="taxonomic scope" value="Eukaryota"/>
</dbReference>
<dbReference type="EMBL" id="AE016819">
    <property type="protein sequence ID" value="AAS53608.2"/>
    <property type="molecule type" value="Genomic_DNA"/>
</dbReference>
<dbReference type="SMART" id="SM00401">
    <property type="entry name" value="ZnF_GATA"/>
    <property type="match status" value="1"/>
</dbReference>
<evidence type="ECO:0000256" key="7">
    <source>
        <dbReference type="SAM" id="MobiDB-lite"/>
    </source>
</evidence>
<dbReference type="InterPro" id="IPR039355">
    <property type="entry name" value="Transcription_factor_GATA"/>
</dbReference>
<feature type="compositionally biased region" description="Polar residues" evidence="7">
    <location>
        <begin position="284"/>
        <end position="301"/>
    </location>
</feature>
<evidence type="ECO:0000259" key="8">
    <source>
        <dbReference type="PROSITE" id="PS50114"/>
    </source>
</evidence>
<dbReference type="CDD" id="cd00202">
    <property type="entry name" value="ZnF_GATA"/>
    <property type="match status" value="1"/>
</dbReference>
<feature type="domain" description="GATA-type" evidence="8">
    <location>
        <begin position="324"/>
        <end position="377"/>
    </location>
</feature>
<dbReference type="PANTHER" id="PTHR10071">
    <property type="entry name" value="TRANSCRIPTION FACTOR GATA FAMILY MEMBER"/>
    <property type="match status" value="1"/>
</dbReference>
<dbReference type="RefSeq" id="NP_985784.2">
    <property type="nucleotide sequence ID" value="NM_211139.2"/>
</dbReference>
<comment type="subcellular location">
    <subcellularLocation>
        <location evidence="1">Nucleus</location>
    </subcellularLocation>
</comment>
<proteinExistence type="predicted"/>
<dbReference type="GeneID" id="4622047"/>
<evidence type="ECO:0000313" key="10">
    <source>
        <dbReference type="Proteomes" id="UP000000591"/>
    </source>
</evidence>
<evidence type="ECO:0000256" key="3">
    <source>
        <dbReference type="ARBA" id="ARBA00022771"/>
    </source>
</evidence>
<evidence type="ECO:0000256" key="5">
    <source>
        <dbReference type="ARBA" id="ARBA00023242"/>
    </source>
</evidence>
<feature type="region of interest" description="Disordered" evidence="7">
    <location>
        <begin position="648"/>
        <end position="721"/>
    </location>
</feature>
<dbReference type="GO" id="GO:0045944">
    <property type="term" value="P:positive regulation of transcription by RNA polymerase II"/>
    <property type="evidence" value="ECO:0000318"/>
    <property type="project" value="GO_Central"/>
</dbReference>
<feature type="compositionally biased region" description="Low complexity" evidence="7">
    <location>
        <begin position="506"/>
        <end position="521"/>
    </location>
</feature>
<name>Q754I0_EREGS</name>
<evidence type="ECO:0000256" key="6">
    <source>
        <dbReference type="PROSITE-ProRule" id="PRU00094"/>
    </source>
</evidence>
<feature type="compositionally biased region" description="Polar residues" evidence="7">
    <location>
        <begin position="648"/>
        <end position="670"/>
    </location>
</feature>
<dbReference type="OrthoDB" id="515401at2759"/>
<evidence type="ECO:0000256" key="1">
    <source>
        <dbReference type="ARBA" id="ARBA00004123"/>
    </source>
</evidence>
<dbReference type="KEGG" id="ago:AGOS_AFR237W"/>
<feature type="region of interest" description="Disordered" evidence="7">
    <location>
        <begin position="554"/>
        <end position="580"/>
    </location>
</feature>
<dbReference type="AlphaFoldDB" id="Q754I0"/>
<gene>
    <name evidence="9" type="ORF">AGOS_AFR237W</name>
</gene>
<dbReference type="GO" id="GO:0000981">
    <property type="term" value="F:DNA-binding transcription factor activity, RNA polymerase II-specific"/>
    <property type="evidence" value="ECO:0000318"/>
    <property type="project" value="GO_Central"/>
</dbReference>
<dbReference type="Pfam" id="PF00320">
    <property type="entry name" value="GATA"/>
    <property type="match status" value="1"/>
</dbReference>
<dbReference type="GO" id="GO:0000978">
    <property type="term" value="F:RNA polymerase II cis-regulatory region sequence-specific DNA binding"/>
    <property type="evidence" value="ECO:0000318"/>
    <property type="project" value="GO_Central"/>
</dbReference>
<dbReference type="PROSITE" id="PS00344">
    <property type="entry name" value="GATA_ZN_FINGER_1"/>
    <property type="match status" value="1"/>
</dbReference>
<dbReference type="InParanoid" id="Q754I0"/>
<dbReference type="FunCoup" id="Q754I0">
    <property type="interactions" value="1442"/>
</dbReference>
<dbReference type="GO" id="GO:0000122">
    <property type="term" value="P:negative regulation of transcription by RNA polymerase II"/>
    <property type="evidence" value="ECO:0000318"/>
    <property type="project" value="GO_Central"/>
</dbReference>
<sequence>MKEADTVEANSDGQQVDEKVGERTFCRDEVGRGVPQVGQFDSMLEMLPEDMGDAPFGLWANGGESGEEAAGGLGSAYHEKNDMGFSFGGLGPVAGGEGTQPIDILPAAGRNNYLNLQNGEIDQLWHFNVDEFMMTPSEQSGMSDGATISQPNSFTSDAALGMPGSQLVPSDVQDGVPFLADARPMQRRSSASVGQGDRAWDGVFMSGQALRPGYEHDMGFFSPAIFTNGARILDGRATMQDNLQVQDSGPGDLNAVPRPLAAPKRPPGHLKTNSIAEDGHIPLSSHTTTNAIKKTQLTRQPSSSSLSSYRKGPQNNASSADGCTKPQTQCFNCKTFKTPLWRRDLQGNTLCNACGLFQKLHGTMRPLSLKSDVIKKRNTKKRARKAEQDAQKAANSVIPRKVSGSLQRGATDYSNGAGLENGRTHNELQAMKYPSRRVYGSPTKVGNVQSGHTGMDFAGGRHYRKSSQEVPFFPVNETYRLNSSDLMKHNSRMASSSQNGTRKSRQGSASSSTSSKSSSRQVVPILPKPSSLDTTIPHQSLSSTMSLSNLQTYNSTMNSTASSPRYMNSPRGSNGAILSATSPIQSSGMLSTSAGCGSATITIPRKNSSRGVSQSLSFMAQSLQQLQNQNSNTLSSSAQQTLPVSNVAGSVSPQHQTSKSPSSPDLFSDQSSRDPMCTESKSHTSLLSQQLQQNHGHNGLKPAQPQFQSPDTPAAVPSHKSMLVSTAVSPALPFQAVNATVSPRHSYAVSMQQQRGVLTHDQQIKRSSSLSPMNGDAANPARHQKSASGTRIKESVMEDLDWLKFSI</sequence>
<dbReference type="HOGENOM" id="CLU_022036_0_0_1"/>
<evidence type="ECO:0000256" key="2">
    <source>
        <dbReference type="ARBA" id="ARBA00022723"/>
    </source>
</evidence>
<keyword evidence="4" id="KW-0862">Zinc</keyword>
<dbReference type="GO" id="GO:0008270">
    <property type="term" value="F:zinc ion binding"/>
    <property type="evidence" value="ECO:0007669"/>
    <property type="project" value="UniProtKB-KW"/>
</dbReference>
<feature type="compositionally biased region" description="Low complexity" evidence="7">
    <location>
        <begin position="685"/>
        <end position="700"/>
    </location>
</feature>
<keyword evidence="5" id="KW-0539">Nucleus</keyword>
<organism evidence="9 10">
    <name type="scientific">Eremothecium gossypii (strain ATCC 10895 / CBS 109.51 / FGSC 9923 / NRRL Y-1056)</name>
    <name type="common">Yeast</name>
    <name type="synonym">Ashbya gossypii</name>
    <dbReference type="NCBI Taxonomy" id="284811"/>
    <lineage>
        <taxon>Eukaryota</taxon>
        <taxon>Fungi</taxon>
        <taxon>Dikarya</taxon>
        <taxon>Ascomycota</taxon>
        <taxon>Saccharomycotina</taxon>
        <taxon>Saccharomycetes</taxon>
        <taxon>Saccharomycetales</taxon>
        <taxon>Saccharomycetaceae</taxon>
        <taxon>Eremothecium</taxon>
    </lineage>
</organism>
<dbReference type="InterPro" id="IPR000679">
    <property type="entry name" value="Znf_GATA"/>
</dbReference>
<dbReference type="FunFam" id="3.30.50.10:FF:000007">
    <property type="entry name" value="Nitrogen regulatory AreA, N-terminal"/>
    <property type="match status" value="1"/>
</dbReference>
<keyword evidence="10" id="KW-1185">Reference proteome</keyword>
<dbReference type="PANTHER" id="PTHR10071:SF281">
    <property type="entry name" value="BOX A-BINDING FACTOR-RELATED"/>
    <property type="match status" value="1"/>
</dbReference>
<feature type="region of interest" description="Disordered" evidence="7">
    <location>
        <begin position="1"/>
        <end position="23"/>
    </location>
</feature>
<feature type="compositionally biased region" description="Polar residues" evidence="7">
    <location>
        <begin position="313"/>
        <end position="324"/>
    </location>
</feature>
<feature type="region of interest" description="Disordered" evidence="7">
    <location>
        <begin position="490"/>
        <end position="538"/>
    </location>
</feature>
<dbReference type="GO" id="GO:0005634">
    <property type="term" value="C:nucleus"/>
    <property type="evidence" value="ECO:0000318"/>
    <property type="project" value="GO_Central"/>
</dbReference>
<protein>
    <submittedName>
        <fullName evidence="9">AFR237Wp</fullName>
    </submittedName>
</protein>
<dbReference type="PRINTS" id="PR00619">
    <property type="entry name" value="GATAZNFINGER"/>
</dbReference>
<dbReference type="STRING" id="284811.Q754I0"/>
<reference evidence="10" key="2">
    <citation type="journal article" date="2013" name="G3 (Bethesda)">
        <title>Genomes of Ashbya fungi isolated from insects reveal four mating-type loci, numerous translocations, lack of transposons, and distinct gene duplications.</title>
        <authorList>
            <person name="Dietrich F.S."/>
            <person name="Voegeli S."/>
            <person name="Kuo S."/>
            <person name="Philippsen P."/>
        </authorList>
    </citation>
    <scope>GENOME REANNOTATION</scope>
    <source>
        <strain evidence="10">ATCC 10895 / CBS 109.51 / FGSC 9923 / NRRL Y-1056</strain>
    </source>
</reference>
<keyword evidence="2" id="KW-0479">Metal-binding</keyword>
<accession>Q754I0</accession>
<evidence type="ECO:0000256" key="4">
    <source>
        <dbReference type="ARBA" id="ARBA00022833"/>
    </source>
</evidence>
<dbReference type="PROSITE" id="PS50114">
    <property type="entry name" value="GATA_ZN_FINGER_2"/>
    <property type="match status" value="1"/>
</dbReference>